<reference evidence="3 4" key="1">
    <citation type="submission" date="2018-12" db="EMBL/GenBank/DDBJ databases">
        <authorList>
            <person name="Feng G."/>
            <person name="Zhu H."/>
        </authorList>
    </citation>
    <scope>NUCLEOTIDE SEQUENCE [LARGE SCALE GENOMIC DNA]</scope>
    <source>
        <strain evidence="3 4">LMG 26000</strain>
    </source>
</reference>
<keyword evidence="1" id="KW-0472">Membrane</keyword>
<feature type="transmembrane region" description="Helical" evidence="1">
    <location>
        <begin position="79"/>
        <end position="108"/>
    </location>
</feature>
<keyword evidence="1" id="KW-1133">Transmembrane helix</keyword>
<dbReference type="AlphaFoldDB" id="A0A428KHA3"/>
<feature type="transmembrane region" description="Helical" evidence="1">
    <location>
        <begin position="300"/>
        <end position="317"/>
    </location>
</feature>
<feature type="transmembrane region" description="Helical" evidence="1">
    <location>
        <begin position="333"/>
        <end position="353"/>
    </location>
</feature>
<evidence type="ECO:0000313" key="4">
    <source>
        <dbReference type="Proteomes" id="UP000270291"/>
    </source>
</evidence>
<dbReference type="Proteomes" id="UP000270291">
    <property type="component" value="Unassembled WGS sequence"/>
</dbReference>
<dbReference type="InterPro" id="IPR046278">
    <property type="entry name" value="DUF6311"/>
</dbReference>
<keyword evidence="1" id="KW-0812">Transmembrane</keyword>
<evidence type="ECO:0000259" key="2">
    <source>
        <dbReference type="Pfam" id="PF19830"/>
    </source>
</evidence>
<feature type="transmembrane region" description="Helical" evidence="1">
    <location>
        <begin position="406"/>
        <end position="423"/>
    </location>
</feature>
<feature type="transmembrane region" description="Helical" evidence="1">
    <location>
        <begin position="379"/>
        <end position="399"/>
    </location>
</feature>
<dbReference type="Pfam" id="PF19830">
    <property type="entry name" value="DUF6311"/>
    <property type="match status" value="1"/>
</dbReference>
<accession>A0A428KHA3</accession>
<sequence length="579" mass="65744">MPRILRSLVVLLFYAGVFIVFTWPLAGNFATAFPAVPGHDSYQFYWNVWHFREAATTGHNPFVTDWLFYPAGSGLIMHAYIPIIGMLAVLIGNEMLAINLGLLASYALSGTGAYYLARRWVKSPVLGLLAGFIFAYSPYKLQRLPEHFNLVLTATVPFYVLAFLRAFEFREGRLLPIVRSRAAVLACCLLGIITLLSDYYVLFGLIYFSLLYASWYWLRIGRLNWRNWRTWAVLAGILLVSHIGIRLLRLAGVPDSGKWWGGDVVAFLLPPATSRWLDFAWAGRLYNSSLFNMPGSIENTLFIGYALPALALSLWLWRRRPRSLRAQDAQGKPLLWVLLMFLLFTVPTLRIYGHERLNLPTSLLHFIPFFNNIRCPTRWIMLVGLLLPIISFSALEAAWQGLKPSSRYLLSGVLFAVVALEFWPKTYYQATAASVPAFYRQLAARPGTTLIPIPLGVTDGNRQAGHLPTEQLFYQAFHRKKLPGGYLSRVKPELFVALRQQPVLRALLQVQTHPDSLGSSPTPGQVRDFLQRYKPAAFVIDSSYRTHPVRPYLRQLLQPFGYTEQVVEQRVIFVPATTR</sequence>
<dbReference type="RefSeq" id="WP_125434907.1">
    <property type="nucleotide sequence ID" value="NZ_RWIU01000001.1"/>
</dbReference>
<organism evidence="3 4">
    <name type="scientific">Hymenobacter perfusus</name>
    <dbReference type="NCBI Taxonomy" id="1236770"/>
    <lineage>
        <taxon>Bacteria</taxon>
        <taxon>Pseudomonadati</taxon>
        <taxon>Bacteroidota</taxon>
        <taxon>Cytophagia</taxon>
        <taxon>Cytophagales</taxon>
        <taxon>Hymenobacteraceae</taxon>
        <taxon>Hymenobacter</taxon>
    </lineage>
</organism>
<feature type="domain" description="DUF6311" evidence="2">
    <location>
        <begin position="37"/>
        <end position="416"/>
    </location>
</feature>
<feature type="transmembrane region" description="Helical" evidence="1">
    <location>
        <begin position="174"/>
        <end position="193"/>
    </location>
</feature>
<dbReference type="EMBL" id="RWIU01000001">
    <property type="protein sequence ID" value="RSK45810.1"/>
    <property type="molecule type" value="Genomic_DNA"/>
</dbReference>
<feature type="transmembrane region" description="Helical" evidence="1">
    <location>
        <begin position="148"/>
        <end position="167"/>
    </location>
</feature>
<dbReference type="OrthoDB" id="859744at2"/>
<proteinExistence type="predicted"/>
<gene>
    <name evidence="3" type="ORF">EI293_01145</name>
</gene>
<feature type="transmembrane region" description="Helical" evidence="1">
    <location>
        <begin position="199"/>
        <end position="218"/>
    </location>
</feature>
<protein>
    <recommendedName>
        <fullName evidence="2">DUF6311 domain-containing protein</fullName>
    </recommendedName>
</protein>
<feature type="transmembrane region" description="Helical" evidence="1">
    <location>
        <begin position="7"/>
        <end position="26"/>
    </location>
</feature>
<evidence type="ECO:0000256" key="1">
    <source>
        <dbReference type="SAM" id="Phobius"/>
    </source>
</evidence>
<feature type="transmembrane region" description="Helical" evidence="1">
    <location>
        <begin position="230"/>
        <end position="248"/>
    </location>
</feature>
<evidence type="ECO:0000313" key="3">
    <source>
        <dbReference type="EMBL" id="RSK45810.1"/>
    </source>
</evidence>
<comment type="caution">
    <text evidence="3">The sequence shown here is derived from an EMBL/GenBank/DDBJ whole genome shotgun (WGS) entry which is preliminary data.</text>
</comment>
<name>A0A428KHA3_9BACT</name>
<keyword evidence="4" id="KW-1185">Reference proteome</keyword>